<reference evidence="2 3" key="1">
    <citation type="submission" date="2016-10" db="EMBL/GenBank/DDBJ databases">
        <authorList>
            <person name="de Groot N.N."/>
        </authorList>
    </citation>
    <scope>NUCLEOTIDE SEQUENCE [LARGE SCALE GENOMIC DNA]</scope>
    <source>
        <strain evidence="2 3">DSM 22126</strain>
    </source>
</reference>
<gene>
    <name evidence="2" type="ORF">SAMN04489860_0802</name>
</gene>
<sequence>MIATRWALWAAGAAMIAWGLWTAWVRVPPDQWVSVLLWLAGGIVVHDAVLAPVAILLGLVVLPRVPETWRPALRGGLLALGVLALLGVGVFMGAEGRRNPSVVPQDPLAAVLVALAVVVVGVVIGGLVTTRRRARAVGAA</sequence>
<protein>
    <submittedName>
        <fullName evidence="2">Uncharacterized protein</fullName>
    </submittedName>
</protein>
<evidence type="ECO:0000313" key="3">
    <source>
        <dbReference type="Proteomes" id="UP000185663"/>
    </source>
</evidence>
<evidence type="ECO:0000256" key="1">
    <source>
        <dbReference type="SAM" id="Phobius"/>
    </source>
</evidence>
<name>A0A1H1PGV2_9CELL</name>
<keyword evidence="1" id="KW-1133">Transmembrane helix</keyword>
<organism evidence="2 3">
    <name type="scientific">Paraoerskovia marina</name>
    <dbReference type="NCBI Taxonomy" id="545619"/>
    <lineage>
        <taxon>Bacteria</taxon>
        <taxon>Bacillati</taxon>
        <taxon>Actinomycetota</taxon>
        <taxon>Actinomycetes</taxon>
        <taxon>Micrococcales</taxon>
        <taxon>Cellulomonadaceae</taxon>
        <taxon>Paraoerskovia</taxon>
    </lineage>
</organism>
<keyword evidence="1" id="KW-0812">Transmembrane</keyword>
<keyword evidence="1" id="KW-0472">Membrane</keyword>
<feature type="transmembrane region" description="Helical" evidence="1">
    <location>
        <begin position="36"/>
        <end position="63"/>
    </location>
</feature>
<dbReference type="STRING" id="545619.SAMN04489860_0802"/>
<accession>A0A1H1PGV2</accession>
<dbReference type="eggNOG" id="ENOG5031T7W">
    <property type="taxonomic scope" value="Bacteria"/>
</dbReference>
<feature type="transmembrane region" description="Helical" evidence="1">
    <location>
        <begin position="75"/>
        <end position="96"/>
    </location>
</feature>
<dbReference type="OrthoDB" id="4559029at2"/>
<dbReference type="AlphaFoldDB" id="A0A1H1PGV2"/>
<dbReference type="Proteomes" id="UP000185663">
    <property type="component" value="Chromosome I"/>
</dbReference>
<evidence type="ECO:0000313" key="2">
    <source>
        <dbReference type="EMBL" id="SDS10374.1"/>
    </source>
</evidence>
<keyword evidence="3" id="KW-1185">Reference proteome</keyword>
<dbReference type="EMBL" id="LT629776">
    <property type="protein sequence ID" value="SDS10374.1"/>
    <property type="molecule type" value="Genomic_DNA"/>
</dbReference>
<feature type="transmembrane region" description="Helical" evidence="1">
    <location>
        <begin position="108"/>
        <end position="128"/>
    </location>
</feature>
<dbReference type="RefSeq" id="WP_083371674.1">
    <property type="nucleotide sequence ID" value="NZ_LT629776.1"/>
</dbReference>
<proteinExistence type="predicted"/>
<feature type="transmembrane region" description="Helical" evidence="1">
    <location>
        <begin position="7"/>
        <end position="24"/>
    </location>
</feature>